<keyword evidence="9" id="KW-1185">Reference proteome</keyword>
<dbReference type="GO" id="GO:0047590">
    <property type="term" value="F:5-dehydro-2-deoxygluconokinase activity"/>
    <property type="evidence" value="ECO:0007669"/>
    <property type="project" value="UniProtKB-EC"/>
</dbReference>
<dbReference type="InterPro" id="IPR002173">
    <property type="entry name" value="Carboh/pur_kinase_PfkB_CS"/>
</dbReference>
<evidence type="ECO:0000256" key="5">
    <source>
        <dbReference type="ARBA" id="ARBA00022840"/>
    </source>
</evidence>
<protein>
    <submittedName>
        <fullName evidence="8">5-dehydro-2-deoxygluconokinase</fullName>
        <ecNumber evidence="8">2.7.1.92</ecNumber>
    </submittedName>
</protein>
<feature type="domain" description="Carbohydrate kinase PfkB" evidence="7">
    <location>
        <begin position="6"/>
        <end position="303"/>
    </location>
</feature>
<evidence type="ECO:0000256" key="3">
    <source>
        <dbReference type="ARBA" id="ARBA00022741"/>
    </source>
</evidence>
<organism evidence="8 9">
    <name type="scientific">Alicyclobacillus fodiniaquatilis</name>
    <dbReference type="NCBI Taxonomy" id="1661150"/>
    <lineage>
        <taxon>Bacteria</taxon>
        <taxon>Bacillati</taxon>
        <taxon>Bacillota</taxon>
        <taxon>Bacilli</taxon>
        <taxon>Bacillales</taxon>
        <taxon>Alicyclobacillaceae</taxon>
        <taxon>Alicyclobacillus</taxon>
    </lineage>
</organism>
<gene>
    <name evidence="8" type="primary">iolC</name>
    <name evidence="8" type="ORF">ACFSB2_16330</name>
</gene>
<evidence type="ECO:0000259" key="7">
    <source>
        <dbReference type="Pfam" id="PF00294"/>
    </source>
</evidence>
<keyword evidence="3" id="KW-0547">Nucleotide-binding</keyword>
<dbReference type="InterPro" id="IPR011611">
    <property type="entry name" value="PfkB_dom"/>
</dbReference>
<dbReference type="InterPro" id="IPR050306">
    <property type="entry name" value="PfkB_Carbo_kinase"/>
</dbReference>
<dbReference type="PANTHER" id="PTHR43085">
    <property type="entry name" value="HEXOKINASE FAMILY MEMBER"/>
    <property type="match status" value="1"/>
</dbReference>
<keyword evidence="4 6" id="KW-0418">Kinase</keyword>
<dbReference type="CDD" id="cd01166">
    <property type="entry name" value="KdgK"/>
    <property type="match status" value="1"/>
</dbReference>
<dbReference type="PANTHER" id="PTHR43085:SF49">
    <property type="entry name" value="5-DEHYDRO-2-DEOXYGLUCONOKINASE"/>
    <property type="match status" value="1"/>
</dbReference>
<dbReference type="Pfam" id="PF00294">
    <property type="entry name" value="PfkB"/>
    <property type="match status" value="1"/>
</dbReference>
<evidence type="ECO:0000313" key="8">
    <source>
        <dbReference type="EMBL" id="MFD1676273.1"/>
    </source>
</evidence>
<evidence type="ECO:0000256" key="4">
    <source>
        <dbReference type="ARBA" id="ARBA00022777"/>
    </source>
</evidence>
<dbReference type="SUPFAM" id="SSF53613">
    <property type="entry name" value="Ribokinase-like"/>
    <property type="match status" value="1"/>
</dbReference>
<dbReference type="Proteomes" id="UP001597079">
    <property type="component" value="Unassembled WGS sequence"/>
</dbReference>
<dbReference type="PROSITE" id="PS00584">
    <property type="entry name" value="PFKB_KINASES_2"/>
    <property type="match status" value="1"/>
</dbReference>
<evidence type="ECO:0000256" key="1">
    <source>
        <dbReference type="ARBA" id="ARBA00010688"/>
    </source>
</evidence>
<comment type="caution">
    <text evidence="8">The sequence shown here is derived from an EMBL/GenBank/DDBJ whole genome shotgun (WGS) entry which is preliminary data.</text>
</comment>
<dbReference type="RefSeq" id="WP_377944158.1">
    <property type="nucleotide sequence ID" value="NZ_JBHUCX010000044.1"/>
</dbReference>
<dbReference type="InterPro" id="IPR030830">
    <property type="entry name" value="Myo_inos_IolC"/>
</dbReference>
<evidence type="ECO:0000256" key="6">
    <source>
        <dbReference type="RuleBase" id="RU003704"/>
    </source>
</evidence>
<dbReference type="Gene3D" id="3.40.1190.20">
    <property type="match status" value="1"/>
</dbReference>
<dbReference type="PROSITE" id="PS00583">
    <property type="entry name" value="PFKB_KINASES_1"/>
    <property type="match status" value="1"/>
</dbReference>
<dbReference type="InterPro" id="IPR029056">
    <property type="entry name" value="Ribokinase-like"/>
</dbReference>
<sequence>MGRPEVYTLGRLIVDLYANEIGVPMKDVVSFRKYLGGSAANTAVGLARHGADVGLISRVGSDGHGEFLREVLAREGVDTRMVKDDDVYQTGLAFAAISPPSDSTVLFYRKPCADANLQLSDLDFTAIGEAKVLVVACTSLAVSPGREATLAALEHNRRTGGVNVLDIDWRPDFWRDEAEARLYYRLAIQQSDVVIANEPELAFVGESADAVEASERLLGYGPKQVVAKRGGDGVLYFGPEGTRRVPAFSVQVLNTLGAGDGFGAGYVFGLLQGWSVEQRLHYAAAAGAIVVSRHSCSEAMPTRSEVESLVASAGTTTS</sequence>
<dbReference type="Gene3D" id="2.20.150.10">
    <property type="entry name" value="putative 5-dehydro-2- deoxygluconokinase"/>
    <property type="match status" value="1"/>
</dbReference>
<accession>A0ABW4JJY8</accession>
<dbReference type="PRINTS" id="PR00990">
    <property type="entry name" value="RIBOKINASE"/>
</dbReference>
<evidence type="ECO:0000313" key="9">
    <source>
        <dbReference type="Proteomes" id="UP001597079"/>
    </source>
</evidence>
<comment type="similarity">
    <text evidence="1 6">Belongs to the carbohydrate kinase PfkB family.</text>
</comment>
<dbReference type="EC" id="2.7.1.92" evidence="8"/>
<reference evidence="9" key="1">
    <citation type="journal article" date="2019" name="Int. J. Syst. Evol. Microbiol.">
        <title>The Global Catalogue of Microorganisms (GCM) 10K type strain sequencing project: providing services to taxonomists for standard genome sequencing and annotation.</title>
        <authorList>
            <consortium name="The Broad Institute Genomics Platform"/>
            <consortium name="The Broad Institute Genome Sequencing Center for Infectious Disease"/>
            <person name="Wu L."/>
            <person name="Ma J."/>
        </authorList>
    </citation>
    <scope>NUCLEOTIDE SEQUENCE [LARGE SCALE GENOMIC DNA]</scope>
    <source>
        <strain evidence="9">CGMCC 1.12286</strain>
    </source>
</reference>
<dbReference type="NCBIfam" id="TIGR04382">
    <property type="entry name" value="myo_inos_iolC_N"/>
    <property type="match status" value="1"/>
</dbReference>
<dbReference type="InterPro" id="IPR002139">
    <property type="entry name" value="Ribo/fructo_kinase"/>
</dbReference>
<name>A0ABW4JJY8_9BACL</name>
<keyword evidence="2 6" id="KW-0808">Transferase</keyword>
<proteinExistence type="inferred from homology"/>
<dbReference type="InterPro" id="IPR023314">
    <property type="entry name" value="Myo_inos_IolC-like_sf"/>
</dbReference>
<evidence type="ECO:0000256" key="2">
    <source>
        <dbReference type="ARBA" id="ARBA00022679"/>
    </source>
</evidence>
<dbReference type="EMBL" id="JBHUCX010000044">
    <property type="protein sequence ID" value="MFD1676273.1"/>
    <property type="molecule type" value="Genomic_DNA"/>
</dbReference>
<keyword evidence="5" id="KW-0067">ATP-binding</keyword>